<feature type="transmembrane region" description="Helical" evidence="6">
    <location>
        <begin position="21"/>
        <end position="46"/>
    </location>
</feature>
<evidence type="ECO:0000256" key="6">
    <source>
        <dbReference type="SAM" id="Phobius"/>
    </source>
</evidence>
<dbReference type="Gene3D" id="3.40.630.10">
    <property type="entry name" value="Zn peptidases"/>
    <property type="match status" value="1"/>
</dbReference>
<keyword evidence="4 6" id="KW-1133">Transmembrane helix</keyword>
<organism evidence="8 9">
    <name type="scientific">Bellilinea caldifistulae</name>
    <dbReference type="NCBI Taxonomy" id="360411"/>
    <lineage>
        <taxon>Bacteria</taxon>
        <taxon>Bacillati</taxon>
        <taxon>Chloroflexota</taxon>
        <taxon>Anaerolineae</taxon>
        <taxon>Anaerolineales</taxon>
        <taxon>Anaerolineaceae</taxon>
        <taxon>Bellilinea</taxon>
    </lineage>
</organism>
<comment type="caution">
    <text evidence="8">The sequence shown here is derived from an EMBL/GenBank/DDBJ whole genome shotgun (WGS) entry which is preliminary data.</text>
</comment>
<evidence type="ECO:0000256" key="1">
    <source>
        <dbReference type="ARBA" id="ARBA00004651"/>
    </source>
</evidence>
<keyword evidence="3 6" id="KW-0812">Transmembrane</keyword>
<keyword evidence="2" id="KW-1003">Cell membrane</keyword>
<dbReference type="InterPro" id="IPR003838">
    <property type="entry name" value="ABC3_permease_C"/>
</dbReference>
<evidence type="ECO:0000256" key="4">
    <source>
        <dbReference type="ARBA" id="ARBA00022989"/>
    </source>
</evidence>
<dbReference type="RefSeq" id="WP_061919458.1">
    <property type="nucleotide sequence ID" value="NZ_DF967971.1"/>
</dbReference>
<evidence type="ECO:0000259" key="7">
    <source>
        <dbReference type="Pfam" id="PF02687"/>
    </source>
</evidence>
<evidence type="ECO:0000313" key="8">
    <source>
        <dbReference type="EMBL" id="KPL76382.1"/>
    </source>
</evidence>
<feature type="transmembrane region" description="Helical" evidence="6">
    <location>
        <begin position="630"/>
        <end position="653"/>
    </location>
</feature>
<keyword evidence="9" id="KW-1185">Reference proteome</keyword>
<protein>
    <recommendedName>
        <fullName evidence="7">ABC3 transporter permease C-terminal domain-containing protein</fullName>
    </recommendedName>
</protein>
<dbReference type="STRING" id="360411.AC812_06940"/>
<evidence type="ECO:0000313" key="9">
    <source>
        <dbReference type="Proteomes" id="UP000050514"/>
    </source>
</evidence>
<feature type="transmembrane region" description="Helical" evidence="6">
    <location>
        <begin position="856"/>
        <end position="874"/>
    </location>
</feature>
<feature type="transmembrane region" description="Helical" evidence="6">
    <location>
        <begin position="895"/>
        <end position="913"/>
    </location>
</feature>
<dbReference type="Pfam" id="PF02687">
    <property type="entry name" value="FtsX"/>
    <property type="match status" value="1"/>
</dbReference>
<dbReference type="EMBL" id="LGHJ01000012">
    <property type="protein sequence ID" value="KPL76382.1"/>
    <property type="molecule type" value="Genomic_DNA"/>
</dbReference>
<evidence type="ECO:0000256" key="2">
    <source>
        <dbReference type="ARBA" id="ARBA00022475"/>
    </source>
</evidence>
<comment type="subcellular location">
    <subcellularLocation>
        <location evidence="1">Cell membrane</location>
        <topology evidence="1">Multi-pass membrane protein</topology>
    </subcellularLocation>
</comment>
<accession>A0A0P6Y443</accession>
<reference evidence="8 9" key="1">
    <citation type="submission" date="2015-07" db="EMBL/GenBank/DDBJ databases">
        <title>Draft genome of Bellilinea caldifistulae DSM 17877.</title>
        <authorList>
            <person name="Hemp J."/>
            <person name="Ward L.M."/>
            <person name="Pace L.A."/>
            <person name="Fischer W.W."/>
        </authorList>
    </citation>
    <scope>NUCLEOTIDE SEQUENCE [LARGE SCALE GENOMIC DNA]</scope>
    <source>
        <strain evidence="8 9">GOMI-1</strain>
    </source>
</reference>
<evidence type="ECO:0000256" key="5">
    <source>
        <dbReference type="ARBA" id="ARBA00023136"/>
    </source>
</evidence>
<dbReference type="Proteomes" id="UP000050514">
    <property type="component" value="Unassembled WGS sequence"/>
</dbReference>
<feature type="transmembrane region" description="Helical" evidence="6">
    <location>
        <begin position="659"/>
        <end position="681"/>
    </location>
</feature>
<dbReference type="GO" id="GO:0005886">
    <property type="term" value="C:plasma membrane"/>
    <property type="evidence" value="ECO:0007669"/>
    <property type="project" value="UniProtKB-SubCell"/>
</dbReference>
<feature type="transmembrane region" description="Helical" evidence="6">
    <location>
        <begin position="822"/>
        <end position="844"/>
    </location>
</feature>
<dbReference type="SUPFAM" id="SSF53187">
    <property type="entry name" value="Zn-dependent exopeptidases"/>
    <property type="match status" value="1"/>
</dbReference>
<sequence>MNISAKVKKIQIKLIRGLESQIPITIIGLGILYVGLLVFVIILHTIEIKTTAQLSQHWRGAYDLLLRPQTAITQVEKEHGIVEGNYLGASQGGITEEQYEWIKSMPDVEVAAPISVVGFMMNNLGSIAVRIEPYLPNNLYEMKIGWYGDEAVVQEFPTPSAYFAESDDNFLFNDFLKGDLSFSGAGMVGDWASLNIGSLPPQWILVAGIDPEAEAKLIGLDEAIEEGDYLQNEELKVGLDGVKQKAVKIPLLVNRQSFINLGVEILLRKLPIQSEDVEKLKEDESNEVLREKMVELDQKGEVLIRQRYDLSSALRPLVLQSVVFSTNKPPRLEAEGGYIPLDSNIILRPGIFKYEFHEGSEDFPSHFSIKPYGNWEEIVRNELDAEARSKFDPQFLKNLPLLNGEQTVFRSLEAIKPLPFIPDVKGVYNIGSIIQRLDPLSYVPLGIYEPPQEVLVYDENGSILEPKLLSPGLNPGSFNPRPPLGLTTLEAAQYLVGRPDYIDAIRVRIRDISGYSSENVHKIERIATEIQEKTGLHVDIVAGASPQKILLYVPGIGYVEENWTSLGSTQYIESGVNLINLILLLLLLIGSILLIITNTNLFVLSTLPEIGLLKALGWENRYILRRLVKYISWITVWGIVPLTVLILFLSILLDLNISIREIVTIGSVVGGVSIVSSLPLFMNEVRKRSYHLLHFGETSIKRRNCSTDFTFSKLVLYQIRRRPRRYLVNGISIGLITFTFVSMIYIWSVNKGDVNLNLLGKHLMISLSPYYLLLTACSLLIGILILVQNVVLNVAQRETEFRTLVYIGWDKKQLFRMVFYESFMRGGIFGVMGVLLGMIAVSFWKGIPANFLGLNLSILGVALALILIACWVGTSKSLAYLHLPGVRSSTHRFKFGQILLLLLLFIGLVNYLAGNLIRITSLPTVQTPLSTKGNGDLTIDENQINEVMKELNGVMESASSLNDRNEIIVRILLQKLSLMGVNVYEEWVPYQTADIFDQQQNLVFQLLPYRNEGNPMSLVTSATHFKLASNLLNQRTPLIYSPIDQVIEVCDSLDQRWLMLAGHSREPVHFIHPVVELLEKKCALPMGIVGVALQDPAGISSDVKQVMEKNVEIKFYQAKVLGATIRGSVYPEKEIWVTTHYDAREGTPAADLSLTGTVTLLELARQFAESGTPYTLRFIWLPGLASQYSGLIAYIQNHLTEIPSVVGVIDISQTGNWQYIAVDNDLSSSDINNQEIDIARVRENWMMSINLDDPNLMDWLNGLLEKKMGLSESPEILRNSILKTGESFGVSIKSTNYTCPLSLSILLSANLPSVGLCGAGNEFIGSLFDDISTIEMDKLSQFTSFSYVALQNLMDEMK</sequence>
<feature type="domain" description="ABC3 transporter permease C-terminal" evidence="7">
    <location>
        <begin position="774"/>
        <end position="874"/>
    </location>
</feature>
<proteinExistence type="predicted"/>
<feature type="transmembrane region" description="Helical" evidence="6">
    <location>
        <begin position="768"/>
        <end position="792"/>
    </location>
</feature>
<feature type="transmembrane region" description="Helical" evidence="6">
    <location>
        <begin position="578"/>
        <end position="604"/>
    </location>
</feature>
<feature type="transmembrane region" description="Helical" evidence="6">
    <location>
        <begin position="726"/>
        <end position="748"/>
    </location>
</feature>
<name>A0A0P6Y443_9CHLR</name>
<keyword evidence="5 6" id="KW-0472">Membrane</keyword>
<gene>
    <name evidence="8" type="ORF">AC812_06940</name>
</gene>
<evidence type="ECO:0000256" key="3">
    <source>
        <dbReference type="ARBA" id="ARBA00022692"/>
    </source>
</evidence>
<dbReference type="OrthoDB" id="149078at2"/>